<keyword evidence="1" id="KW-1133">Transmembrane helix</keyword>
<evidence type="ECO:0000313" key="2">
    <source>
        <dbReference type="EMBL" id="MDY0406797.1"/>
    </source>
</evidence>
<feature type="transmembrane region" description="Helical" evidence="1">
    <location>
        <begin position="12"/>
        <end position="37"/>
    </location>
</feature>
<accession>A0ABU5CLV3</accession>
<keyword evidence="1" id="KW-0472">Membrane</keyword>
<keyword evidence="1" id="KW-0812">Transmembrane</keyword>
<sequence length="98" mass="11166">MLRFLMELIRIICIFFLGGIILSVIANSLYAAFGVIIQNTNRGWLVGISILLLLFVWYRNRLQFTGFYRSKRQVKLPKAATWSIVTSASVLLIAVPFV</sequence>
<dbReference type="EMBL" id="JAROCA020000002">
    <property type="protein sequence ID" value="MDY0406797.1"/>
    <property type="molecule type" value="Genomic_DNA"/>
</dbReference>
<protein>
    <submittedName>
        <fullName evidence="2">Uncharacterized protein</fullName>
    </submittedName>
</protein>
<dbReference type="RefSeq" id="WP_306067764.1">
    <property type="nucleotide sequence ID" value="NZ_JAROCA020000002.1"/>
</dbReference>
<reference evidence="2 3" key="1">
    <citation type="submission" date="2023-10" db="EMBL/GenBank/DDBJ databases">
        <title>179-bfca-hs.</title>
        <authorList>
            <person name="Miliotis G."/>
            <person name="Sengupta P."/>
            <person name="Hameed A."/>
            <person name="Chuvochina M."/>
            <person name="Mcdonagh F."/>
            <person name="Simpson A.C."/>
            <person name="Singh N.K."/>
            <person name="Rekha P.D."/>
            <person name="Raman K."/>
            <person name="Hugenholtz P."/>
            <person name="Venkateswaran K."/>
        </authorList>
    </citation>
    <scope>NUCLEOTIDE SEQUENCE [LARGE SCALE GENOMIC DNA]</scope>
    <source>
        <strain evidence="2 3">179-BFC-A-HS</strain>
    </source>
</reference>
<organism evidence="2 3">
    <name type="scientific">Tigheibacillus jepli</name>
    <dbReference type="NCBI Taxonomy" id="3035914"/>
    <lineage>
        <taxon>Bacteria</taxon>
        <taxon>Bacillati</taxon>
        <taxon>Bacillota</taxon>
        <taxon>Bacilli</taxon>
        <taxon>Bacillales</taxon>
        <taxon>Bacillaceae</taxon>
        <taxon>Tigheibacillus</taxon>
    </lineage>
</organism>
<dbReference type="Proteomes" id="UP001228376">
    <property type="component" value="Unassembled WGS sequence"/>
</dbReference>
<evidence type="ECO:0000313" key="3">
    <source>
        <dbReference type="Proteomes" id="UP001228376"/>
    </source>
</evidence>
<proteinExistence type="predicted"/>
<comment type="caution">
    <text evidence="2">The sequence shown here is derived from an EMBL/GenBank/DDBJ whole genome shotgun (WGS) entry which is preliminary data.</text>
</comment>
<feature type="transmembrane region" description="Helical" evidence="1">
    <location>
        <begin position="79"/>
        <end position="97"/>
    </location>
</feature>
<evidence type="ECO:0000256" key="1">
    <source>
        <dbReference type="SAM" id="Phobius"/>
    </source>
</evidence>
<feature type="transmembrane region" description="Helical" evidence="1">
    <location>
        <begin position="43"/>
        <end position="58"/>
    </location>
</feature>
<gene>
    <name evidence="2" type="ORF">P5G51_016800</name>
</gene>
<name>A0ABU5CLV3_9BACI</name>
<keyword evidence="3" id="KW-1185">Reference proteome</keyword>